<dbReference type="GO" id="GO:0008270">
    <property type="term" value="F:zinc ion binding"/>
    <property type="evidence" value="ECO:0007669"/>
    <property type="project" value="UniProtKB-KW"/>
</dbReference>
<comment type="catalytic activity">
    <reaction evidence="14 15">
        <text>L-kynurenine + NADPH + O2 + H(+) = 3-hydroxy-L-kynurenine + NADP(+) + H2O</text>
        <dbReference type="Rhea" id="RHEA:20545"/>
        <dbReference type="ChEBI" id="CHEBI:15377"/>
        <dbReference type="ChEBI" id="CHEBI:15378"/>
        <dbReference type="ChEBI" id="CHEBI:15379"/>
        <dbReference type="ChEBI" id="CHEBI:57783"/>
        <dbReference type="ChEBI" id="CHEBI:57959"/>
        <dbReference type="ChEBI" id="CHEBI:58125"/>
        <dbReference type="ChEBI" id="CHEBI:58349"/>
        <dbReference type="EC" id="1.14.13.9"/>
    </reaction>
</comment>
<keyword evidence="4 15" id="KW-0285">Flavoprotein</keyword>
<comment type="similarity">
    <text evidence="15">Belongs to the aromatic-ring hydroxylase family. KMO subfamily.</text>
</comment>
<evidence type="ECO:0000256" key="9">
    <source>
        <dbReference type="ARBA" id="ARBA00022827"/>
    </source>
</evidence>
<dbReference type="EMBL" id="CP118379">
    <property type="protein sequence ID" value="WFD44493.1"/>
    <property type="molecule type" value="Genomic_DNA"/>
</dbReference>
<feature type="region of interest" description="Disordered" evidence="17">
    <location>
        <begin position="246"/>
        <end position="267"/>
    </location>
</feature>
<evidence type="ECO:0000256" key="13">
    <source>
        <dbReference type="ARBA" id="ARBA00023033"/>
    </source>
</evidence>
<evidence type="ECO:0000256" key="11">
    <source>
        <dbReference type="ARBA" id="ARBA00022857"/>
    </source>
</evidence>
<evidence type="ECO:0000256" key="12">
    <source>
        <dbReference type="ARBA" id="ARBA00023002"/>
    </source>
</evidence>
<dbReference type="Gene3D" id="1.25.40.90">
    <property type="match status" value="1"/>
</dbReference>
<comment type="subcellular location">
    <subcellularLocation>
        <location evidence="2">Endosome membrane</location>
        <topology evidence="2">Peripheral membrane protein</topology>
        <orientation evidence="2">Cytoplasmic side</orientation>
    </subcellularLocation>
    <subcellularLocation>
        <location evidence="15">Mitochondrion outer membrane</location>
    </subcellularLocation>
</comment>
<keyword evidence="12 15" id="KW-0560">Oxidoreductase</keyword>
<feature type="region of interest" description="Disordered" evidence="17">
    <location>
        <begin position="604"/>
        <end position="652"/>
    </location>
</feature>
<protein>
    <recommendedName>
        <fullName evidence="15">Kynurenine 3-monooxygenase</fullName>
        <ecNumber evidence="15">1.14.13.9</ecNumber>
    </recommendedName>
    <alternativeName>
        <fullName evidence="15">Biosynthesis of nicotinic acid protein 4</fullName>
    </alternativeName>
    <alternativeName>
        <fullName evidence="15">Kynurenine 3-hydroxylase</fullName>
    </alternativeName>
</protein>
<evidence type="ECO:0000313" key="21">
    <source>
        <dbReference type="Proteomes" id="UP001214628"/>
    </source>
</evidence>
<evidence type="ECO:0000256" key="7">
    <source>
        <dbReference type="ARBA" id="ARBA00022753"/>
    </source>
</evidence>
<keyword evidence="13 15" id="KW-0503">Monooxygenase</keyword>
<gene>
    <name evidence="15 20" type="primary">BNA4</name>
    <name evidence="20" type="ORF">MPSI1_003161</name>
</gene>
<dbReference type="Gene3D" id="3.50.50.60">
    <property type="entry name" value="FAD/NAD(P)-binding domain"/>
    <property type="match status" value="1"/>
</dbReference>
<dbReference type="GO" id="GO:0010008">
    <property type="term" value="C:endosome membrane"/>
    <property type="evidence" value="ECO:0007669"/>
    <property type="project" value="UniProtKB-SubCell"/>
</dbReference>
<dbReference type="Pfam" id="PF00790">
    <property type="entry name" value="VHS"/>
    <property type="match status" value="1"/>
</dbReference>
<dbReference type="GO" id="GO:0019805">
    <property type="term" value="P:quinolinate biosynthetic process"/>
    <property type="evidence" value="ECO:0007669"/>
    <property type="project" value="UniProtKB-UniRule"/>
</dbReference>
<dbReference type="InterPro" id="IPR013083">
    <property type="entry name" value="Znf_RING/FYVE/PHD"/>
</dbReference>
<keyword evidence="11 15" id="KW-0521">NADP</keyword>
<dbReference type="InterPro" id="IPR002938">
    <property type="entry name" value="FAD-bd"/>
</dbReference>
<name>A0AAF0F882_9BASI</name>
<feature type="region of interest" description="Disordered" evidence="17">
    <location>
        <begin position="471"/>
        <end position="492"/>
    </location>
</feature>
<dbReference type="SMART" id="SM00064">
    <property type="entry name" value="FYVE"/>
    <property type="match status" value="1"/>
</dbReference>
<dbReference type="SMART" id="SM00726">
    <property type="entry name" value="UIM"/>
    <property type="match status" value="2"/>
</dbReference>
<dbReference type="Proteomes" id="UP001214628">
    <property type="component" value="Chromosome 5"/>
</dbReference>
<dbReference type="PRINTS" id="PR00420">
    <property type="entry name" value="RNGMNOXGNASE"/>
</dbReference>
<evidence type="ECO:0000256" key="14">
    <source>
        <dbReference type="ARBA" id="ARBA00047818"/>
    </source>
</evidence>
<dbReference type="Gene3D" id="1.20.5.1940">
    <property type="match status" value="1"/>
</dbReference>
<evidence type="ECO:0000256" key="17">
    <source>
        <dbReference type="SAM" id="MobiDB-lite"/>
    </source>
</evidence>
<keyword evidence="21" id="KW-1185">Reference proteome</keyword>
<feature type="region of interest" description="Disordered" evidence="17">
    <location>
        <begin position="529"/>
        <end position="589"/>
    </location>
</feature>
<dbReference type="GO" id="GO:0034354">
    <property type="term" value="P:'de novo' NAD+ biosynthetic process from L-tryptophan"/>
    <property type="evidence" value="ECO:0007669"/>
    <property type="project" value="UniProtKB-UniRule"/>
</dbReference>
<keyword evidence="15" id="KW-0496">Mitochondrion</keyword>
<dbReference type="Pfam" id="PF01363">
    <property type="entry name" value="FYVE"/>
    <property type="match status" value="1"/>
</dbReference>
<comment type="pathway">
    <text evidence="15">Cofactor biosynthesis; NAD(+) biosynthesis; quinolinate from L-kynurenine: step 1/3.</text>
</comment>
<comment type="function">
    <text evidence="15">Catalyzes the hydroxylation of L-kynurenine (L-Kyn) to form 3-hydroxy-L-kynurenine (L-3OHKyn). Required for synthesis of quinolinic acid.</text>
</comment>
<proteinExistence type="inferred from homology"/>
<dbReference type="SMART" id="SM00288">
    <property type="entry name" value="VHS"/>
    <property type="match status" value="1"/>
</dbReference>
<comment type="similarity">
    <text evidence="3">Belongs to the VPS27 family.</text>
</comment>
<dbReference type="EC" id="1.14.13.9" evidence="15"/>
<dbReference type="GO" id="GO:0007034">
    <property type="term" value="P:vacuolar transport"/>
    <property type="evidence" value="ECO:0007669"/>
    <property type="project" value="UniProtKB-ARBA"/>
</dbReference>
<dbReference type="Gene3D" id="6.10.140.100">
    <property type="match status" value="1"/>
</dbReference>
<dbReference type="GO" id="GO:0006569">
    <property type="term" value="P:L-tryptophan catabolic process"/>
    <property type="evidence" value="ECO:0007669"/>
    <property type="project" value="UniProtKB-UniRule"/>
</dbReference>
<dbReference type="PROSITE" id="PS50179">
    <property type="entry name" value="VHS"/>
    <property type="match status" value="1"/>
</dbReference>
<dbReference type="InterPro" id="IPR003903">
    <property type="entry name" value="UIM_dom"/>
</dbReference>
<dbReference type="InterPro" id="IPR036188">
    <property type="entry name" value="FAD/NAD-bd_sf"/>
</dbReference>
<evidence type="ECO:0000256" key="1">
    <source>
        <dbReference type="ARBA" id="ARBA00001974"/>
    </source>
</evidence>
<dbReference type="InterPro" id="IPR017455">
    <property type="entry name" value="Znf_FYVE-rel"/>
</dbReference>
<dbReference type="InterPro" id="IPR008942">
    <property type="entry name" value="ENTH_VHS"/>
</dbReference>
<sequence>MVGFWASRSWKEAEMAIAKATSSMIPAGHEDIAQNLEVCDLVRSKAVPAADVAQMLRERLMDDNANVQILSLGVSFRVEVLMQLMDLCIKNGGDEFFEQIAQRPFMDELAAEVHRTQSPEVRAKILRCLQDWRYFAQTKPEQLGYIEQVAKRLESENYAFPPPDPNAVAAARAFAETLTAPEWKEGTRCTKCRVAFTTFVRKHHCRNCGRVFCYQCSGHTMPLPWYGIGQDVRVCDGCFVRKKSFPKNPEQAPPKPKLDPNQRAGTEDADVARAIALSLQDTRLSEPAASSTSASFTQGRIPEGTDAEDDPDLAAAIAASLRDLNTESQSQVMPQTQILPQAHREAETTLNYVRGSMNSSGPAPGPRTVSEHSAALRPSLEMDARDIDNVLTFSQTVMQSNAPWKAHIAQEGMPRPVQNMYEKASRSRLPLVRNLDEGNRRLRELNALQQQVAEAVRMYDQLLDAQVTHATTARESSSWRHGDSQTDPQRLLRTNRYEQRYLPSELSMASQPPGSFAPPESLARFEEPAGTLAPSAPSMRYQPGGTTMRSQPAGSLYESSAPSVPSAPSARYAPSAPSAPYAPSAASAPYATASTPTRYVSSEDLATRSATENSPGASAGRQSTPYASSSTDNVSGSAFYRMPSVPTMEPSRSNLQEITTENQYTPRNSSQSAQPTEPQEAVSVAVIGAGPVGCLTAIGFARRGYEVSLYEARSERTFREESATTQRSINLALSVRGITALRAVGGDKDDNHKQACLADEVLSEVVPMSARMIHTITDEGVKLDRQEYSSQGESIYSFERAKLNLLLLKSAASYSNIEMYFQHTLMQVQPRRNETEVHLAFQVPGHADWARAKHTLVVACDGMHSAVRTKIAPIARINTVQEYIDSGYVELRIPAGQTNSSSANWQMSVSCLHIWPKHEYMLIALPNQDGSFTSTLFAPFSVFEQHMSHRESALEFFQTNFPDALQIMDQEELLQTLTSRTPSSLGSVRCSPMHAGSLAVFLGDSAHAMVPFYGQGLNCGLEDVRVFFEEWDKATNESHSMVQAKQVALPAYTAQRSQDVAAIQILAQENYKEMRSKVVSRTHKLRKWVDTKLAQTLPANRWHSLYEMVTFSNMGYAKARETERHQQRILRNIGSAMGLGLLWTLSWGMYRISAEMTR</sequence>
<keyword evidence="10" id="KW-0862">Zinc</keyword>
<evidence type="ECO:0000256" key="5">
    <source>
        <dbReference type="ARBA" id="ARBA00022642"/>
    </source>
</evidence>
<feature type="compositionally biased region" description="Polar residues" evidence="17">
    <location>
        <begin position="608"/>
        <end position="636"/>
    </location>
</feature>
<evidence type="ECO:0000256" key="16">
    <source>
        <dbReference type="PROSITE-ProRule" id="PRU00091"/>
    </source>
</evidence>
<reference evidence="20" key="1">
    <citation type="submission" date="2023-02" db="EMBL/GenBank/DDBJ databases">
        <title>Mating type loci evolution in Malassezia.</title>
        <authorList>
            <person name="Coelho M.A."/>
        </authorList>
    </citation>
    <scope>NUCLEOTIDE SEQUENCE</scope>
    <source>
        <strain evidence="20">CBS 14136</strain>
    </source>
</reference>
<dbReference type="InterPro" id="IPR027545">
    <property type="entry name" value="Kynurenine_monooxygenase"/>
</dbReference>
<evidence type="ECO:0000256" key="4">
    <source>
        <dbReference type="ARBA" id="ARBA00022630"/>
    </source>
</evidence>
<evidence type="ECO:0000259" key="18">
    <source>
        <dbReference type="PROSITE" id="PS50178"/>
    </source>
</evidence>
<dbReference type="GO" id="GO:0043130">
    <property type="term" value="F:ubiquitin binding"/>
    <property type="evidence" value="ECO:0007669"/>
    <property type="project" value="InterPro"/>
</dbReference>
<dbReference type="GO" id="GO:0004502">
    <property type="term" value="F:kynurenine 3-monooxygenase activity"/>
    <property type="evidence" value="ECO:0007669"/>
    <property type="project" value="UniProtKB-UniRule"/>
</dbReference>
<dbReference type="InterPro" id="IPR000306">
    <property type="entry name" value="Znf_FYVE"/>
</dbReference>
<feature type="compositionally biased region" description="Low complexity" evidence="17">
    <location>
        <begin position="559"/>
        <end position="589"/>
    </location>
</feature>
<dbReference type="GO" id="GO:0043420">
    <property type="term" value="P:anthranilate metabolic process"/>
    <property type="evidence" value="ECO:0007669"/>
    <property type="project" value="UniProtKB-UniRule"/>
</dbReference>
<evidence type="ECO:0000256" key="6">
    <source>
        <dbReference type="ARBA" id="ARBA00022723"/>
    </source>
</evidence>
<evidence type="ECO:0000256" key="3">
    <source>
        <dbReference type="ARBA" id="ARBA00008597"/>
    </source>
</evidence>
<dbReference type="GO" id="GO:0016192">
    <property type="term" value="P:vesicle-mediated transport"/>
    <property type="evidence" value="ECO:0007669"/>
    <property type="project" value="UniProtKB-ARBA"/>
</dbReference>
<dbReference type="SUPFAM" id="SSF51905">
    <property type="entry name" value="FAD/NAD(P)-binding domain"/>
    <property type="match status" value="1"/>
</dbReference>
<dbReference type="GO" id="GO:0005741">
    <property type="term" value="C:mitochondrial outer membrane"/>
    <property type="evidence" value="ECO:0007669"/>
    <property type="project" value="UniProtKB-SubCell"/>
</dbReference>
<dbReference type="SUPFAM" id="SSF48464">
    <property type="entry name" value="ENTH/VHS domain"/>
    <property type="match status" value="1"/>
</dbReference>
<dbReference type="InterPro" id="IPR011011">
    <property type="entry name" value="Znf_FYVE_PHD"/>
</dbReference>
<accession>A0AAF0F882</accession>
<dbReference type="PANTHER" id="PTHR46028:SF2">
    <property type="entry name" value="KYNURENINE 3-MONOOXYGENASE"/>
    <property type="match status" value="1"/>
</dbReference>
<dbReference type="AlphaFoldDB" id="A0AAF0F882"/>
<dbReference type="PROSITE" id="PS50330">
    <property type="entry name" value="UIM"/>
    <property type="match status" value="1"/>
</dbReference>
<keyword evidence="6" id="KW-0479">Metal-binding</keyword>
<comment type="cofactor">
    <cofactor evidence="1 15">
        <name>FAD</name>
        <dbReference type="ChEBI" id="CHEBI:57692"/>
    </cofactor>
</comment>
<dbReference type="InterPro" id="IPR002014">
    <property type="entry name" value="VHS_dom"/>
</dbReference>
<keyword evidence="15" id="KW-0472">Membrane</keyword>
<dbReference type="GO" id="GO:0070189">
    <property type="term" value="P:kynurenine metabolic process"/>
    <property type="evidence" value="ECO:0007669"/>
    <property type="project" value="TreeGrafter"/>
</dbReference>
<feature type="domain" description="FYVE-type" evidence="18">
    <location>
        <begin position="183"/>
        <end position="243"/>
    </location>
</feature>
<organism evidence="20 21">
    <name type="scientific">Malassezia psittaci</name>
    <dbReference type="NCBI Taxonomy" id="1821823"/>
    <lineage>
        <taxon>Eukaryota</taxon>
        <taxon>Fungi</taxon>
        <taxon>Dikarya</taxon>
        <taxon>Basidiomycota</taxon>
        <taxon>Ustilaginomycotina</taxon>
        <taxon>Malasseziomycetes</taxon>
        <taxon>Malasseziales</taxon>
        <taxon>Malasseziaceae</taxon>
        <taxon>Malassezia</taxon>
    </lineage>
</organism>
<dbReference type="Pfam" id="PF01494">
    <property type="entry name" value="FAD_binding_3"/>
    <property type="match status" value="1"/>
</dbReference>
<evidence type="ECO:0000256" key="2">
    <source>
        <dbReference type="ARBA" id="ARBA00004125"/>
    </source>
</evidence>
<dbReference type="GO" id="GO:0035091">
    <property type="term" value="F:phosphatidylinositol binding"/>
    <property type="evidence" value="ECO:0007669"/>
    <property type="project" value="InterPro"/>
</dbReference>
<dbReference type="GO" id="GO:0071949">
    <property type="term" value="F:FAD binding"/>
    <property type="evidence" value="ECO:0007669"/>
    <property type="project" value="InterPro"/>
</dbReference>
<feature type="domain" description="VHS" evidence="19">
    <location>
        <begin position="22"/>
        <end position="161"/>
    </location>
</feature>
<evidence type="ECO:0000256" key="8">
    <source>
        <dbReference type="ARBA" id="ARBA00022771"/>
    </source>
</evidence>
<evidence type="ECO:0000259" key="19">
    <source>
        <dbReference type="PROSITE" id="PS50179"/>
    </source>
</evidence>
<feature type="compositionally biased region" description="Polar residues" evidence="17">
    <location>
        <begin position="288"/>
        <end position="298"/>
    </location>
</feature>
<feature type="compositionally biased region" description="Polar residues" evidence="17">
    <location>
        <begin position="544"/>
        <end position="553"/>
    </location>
</feature>
<dbReference type="Gene3D" id="3.30.40.10">
    <property type="entry name" value="Zinc/RING finger domain, C3HC4 (zinc finger)"/>
    <property type="match status" value="1"/>
</dbReference>
<dbReference type="PANTHER" id="PTHR46028">
    <property type="entry name" value="KYNURENINE 3-MONOOXYGENASE"/>
    <property type="match status" value="1"/>
</dbReference>
<keyword evidence="15" id="KW-1000">Mitochondrion outer membrane</keyword>
<evidence type="ECO:0000313" key="20">
    <source>
        <dbReference type="EMBL" id="WFD44493.1"/>
    </source>
</evidence>
<dbReference type="PROSITE" id="PS50178">
    <property type="entry name" value="ZF_FYVE"/>
    <property type="match status" value="1"/>
</dbReference>
<dbReference type="SUPFAM" id="SSF57903">
    <property type="entry name" value="FYVE/PHD zinc finger"/>
    <property type="match status" value="1"/>
</dbReference>
<keyword evidence="7" id="KW-0967">Endosome</keyword>
<evidence type="ECO:0000256" key="10">
    <source>
        <dbReference type="ARBA" id="ARBA00022833"/>
    </source>
</evidence>
<keyword evidence="5 15" id="KW-0662">Pyridine nucleotide biosynthesis</keyword>
<evidence type="ECO:0000256" key="15">
    <source>
        <dbReference type="HAMAP-Rule" id="MF_03018"/>
    </source>
</evidence>
<feature type="region of interest" description="Disordered" evidence="17">
    <location>
        <begin position="282"/>
        <end position="310"/>
    </location>
</feature>
<keyword evidence="9 15" id="KW-0274">FAD</keyword>
<dbReference type="Pfam" id="PF02809">
    <property type="entry name" value="UIM"/>
    <property type="match status" value="2"/>
</dbReference>
<dbReference type="HAMAP" id="MF_01971">
    <property type="entry name" value="Kynurenine_monooxygenase"/>
    <property type="match status" value="1"/>
</dbReference>
<keyword evidence="8 16" id="KW-0863">Zinc-finger</keyword>